<keyword evidence="1" id="KW-0472">Membrane</keyword>
<dbReference type="Proteomes" id="UP000298663">
    <property type="component" value="Unassembled WGS sequence"/>
</dbReference>
<keyword evidence="1" id="KW-0812">Transmembrane</keyword>
<organism evidence="2 3">
    <name type="scientific">Steinernema carpocapsae</name>
    <name type="common">Entomopathogenic nematode</name>
    <dbReference type="NCBI Taxonomy" id="34508"/>
    <lineage>
        <taxon>Eukaryota</taxon>
        <taxon>Metazoa</taxon>
        <taxon>Ecdysozoa</taxon>
        <taxon>Nematoda</taxon>
        <taxon>Chromadorea</taxon>
        <taxon>Rhabditida</taxon>
        <taxon>Tylenchina</taxon>
        <taxon>Panagrolaimomorpha</taxon>
        <taxon>Strongyloidoidea</taxon>
        <taxon>Steinernematidae</taxon>
        <taxon>Steinernema</taxon>
    </lineage>
</organism>
<reference evidence="2 3" key="1">
    <citation type="journal article" date="2015" name="Genome Biol.">
        <title>Comparative genomics of Steinernema reveals deeply conserved gene regulatory networks.</title>
        <authorList>
            <person name="Dillman A.R."/>
            <person name="Macchietto M."/>
            <person name="Porter C.F."/>
            <person name="Rogers A."/>
            <person name="Williams B."/>
            <person name="Antoshechkin I."/>
            <person name="Lee M.M."/>
            <person name="Goodwin Z."/>
            <person name="Lu X."/>
            <person name="Lewis E.E."/>
            <person name="Goodrich-Blair H."/>
            <person name="Stock S.P."/>
            <person name="Adams B.J."/>
            <person name="Sternberg P.W."/>
            <person name="Mortazavi A."/>
        </authorList>
    </citation>
    <scope>NUCLEOTIDE SEQUENCE [LARGE SCALE GENOMIC DNA]</scope>
    <source>
        <strain evidence="2 3">ALL</strain>
    </source>
</reference>
<keyword evidence="1" id="KW-1133">Transmembrane helix</keyword>
<comment type="caution">
    <text evidence="2">The sequence shown here is derived from an EMBL/GenBank/DDBJ whole genome shotgun (WGS) entry which is preliminary data.</text>
</comment>
<protein>
    <submittedName>
        <fullName evidence="2">Uncharacterized protein</fullName>
    </submittedName>
</protein>
<reference evidence="2 3" key="2">
    <citation type="journal article" date="2019" name="G3 (Bethesda)">
        <title>Hybrid Assembly of the Genome of the Entomopathogenic Nematode Steinernema carpocapsae Identifies the X-Chromosome.</title>
        <authorList>
            <person name="Serra L."/>
            <person name="Macchietto M."/>
            <person name="Macias-Munoz A."/>
            <person name="McGill C.J."/>
            <person name="Rodriguez I.M."/>
            <person name="Rodriguez B."/>
            <person name="Murad R."/>
            <person name="Mortazavi A."/>
        </authorList>
    </citation>
    <scope>NUCLEOTIDE SEQUENCE [LARGE SCALE GENOMIC DNA]</scope>
    <source>
        <strain evidence="2 3">ALL</strain>
    </source>
</reference>
<evidence type="ECO:0000313" key="3">
    <source>
        <dbReference type="Proteomes" id="UP000298663"/>
    </source>
</evidence>
<proteinExistence type="predicted"/>
<feature type="transmembrane region" description="Helical" evidence="1">
    <location>
        <begin position="44"/>
        <end position="68"/>
    </location>
</feature>
<accession>A0A4U8UT08</accession>
<evidence type="ECO:0000313" key="2">
    <source>
        <dbReference type="EMBL" id="TMS34878.1"/>
    </source>
</evidence>
<sequence length="76" mass="8540">MRTSRGRHFAVETSERPAGRSSSVLRSSFLWTFRLVACKHPHSLISPFSSVIVECFFVINAILLHRVLASEGLLVK</sequence>
<keyword evidence="3" id="KW-1185">Reference proteome</keyword>
<name>A0A4U8UT08_STECR</name>
<evidence type="ECO:0000256" key="1">
    <source>
        <dbReference type="SAM" id="Phobius"/>
    </source>
</evidence>
<dbReference type="EMBL" id="AZBU02000001">
    <property type="protein sequence ID" value="TMS34878.1"/>
    <property type="molecule type" value="Genomic_DNA"/>
</dbReference>
<dbReference type="AlphaFoldDB" id="A0A4U8UT08"/>
<gene>
    <name evidence="2" type="ORF">L596_002382</name>
</gene>